<dbReference type="GO" id="GO:0051536">
    <property type="term" value="F:iron-sulfur cluster binding"/>
    <property type="evidence" value="ECO:0007669"/>
    <property type="project" value="UniProtKB-KW"/>
</dbReference>
<evidence type="ECO:0000256" key="1">
    <source>
        <dbReference type="ARBA" id="ARBA00001966"/>
    </source>
</evidence>
<evidence type="ECO:0000313" key="8">
    <source>
        <dbReference type="EMBL" id="PID56203.1"/>
    </source>
</evidence>
<evidence type="ECO:0000256" key="5">
    <source>
        <dbReference type="ARBA" id="ARBA00023004"/>
    </source>
</evidence>
<dbReference type="CDD" id="cd01335">
    <property type="entry name" value="Radical_SAM"/>
    <property type="match status" value="1"/>
</dbReference>
<keyword evidence="6" id="KW-0411">Iron-sulfur</keyword>
<keyword evidence="5" id="KW-0408">Iron</keyword>
<dbReference type="InterPro" id="IPR023885">
    <property type="entry name" value="4Fe4S-binding_SPASM_dom"/>
</dbReference>
<dbReference type="SFLD" id="SFLDS00029">
    <property type="entry name" value="Radical_SAM"/>
    <property type="match status" value="1"/>
</dbReference>
<dbReference type="Pfam" id="PF04055">
    <property type="entry name" value="Radical_SAM"/>
    <property type="match status" value="1"/>
</dbReference>
<dbReference type="InterPro" id="IPR007197">
    <property type="entry name" value="rSAM"/>
</dbReference>
<accession>A0A2G6E266</accession>
<evidence type="ECO:0000256" key="4">
    <source>
        <dbReference type="ARBA" id="ARBA00022723"/>
    </source>
</evidence>
<dbReference type="InterPro" id="IPR034391">
    <property type="entry name" value="AdoMet-like_SPASM_containing"/>
</dbReference>
<dbReference type="InterPro" id="IPR058240">
    <property type="entry name" value="rSAM_sf"/>
</dbReference>
<dbReference type="SFLD" id="SFLDG01387">
    <property type="entry name" value="BtrN-like_SPASM_domain_contain"/>
    <property type="match status" value="1"/>
</dbReference>
<comment type="caution">
    <text evidence="8">The sequence shown here is derived from an EMBL/GenBank/DDBJ whole genome shotgun (WGS) entry which is preliminary data.</text>
</comment>
<evidence type="ECO:0000256" key="3">
    <source>
        <dbReference type="ARBA" id="ARBA00022691"/>
    </source>
</evidence>
<sequence>MLHVLPVIYMNTLGHTVRLAQMAGGYWTRNLKPAYMPIRMWVEPTNACNLSCVMCPQSREDIKFTRGVMKFSLFQKIIDEAKYAVYDMNLHHSGESLLHPEIIEMIRYAKRAGIYTRMHTNATRLDEEKAKGILEAGLDFLSFSFDGYEKKTYEDIRRGANFEHTLANILNFLRLKQEKGLERPFTVFEVIDFTAKPGTPASQLQKTPQQLEFQKQFNDLPLDKFVLKAPHNWAGTYDADGNPLHPEKFCACTFPWYAMVVFWNGNVSPCPQDFYNNLCLGNLNESTIREVWLGEETVELRRKMKTKDYKALNPCATCDLLYRDSFLGIPTSHMKNFVRESLGR</sequence>
<dbReference type="AlphaFoldDB" id="A0A2G6E266"/>
<evidence type="ECO:0000259" key="7">
    <source>
        <dbReference type="PROSITE" id="PS51918"/>
    </source>
</evidence>
<dbReference type="CDD" id="cd21109">
    <property type="entry name" value="SPASM"/>
    <property type="match status" value="1"/>
</dbReference>
<dbReference type="InterPro" id="IPR013785">
    <property type="entry name" value="Aldolase_TIM"/>
</dbReference>
<dbReference type="InterPro" id="IPR050377">
    <property type="entry name" value="Radical_SAM_PqqE_MftC-like"/>
</dbReference>
<gene>
    <name evidence="8" type="ORF">CSB45_12570</name>
</gene>
<keyword evidence="3" id="KW-0949">S-adenosyl-L-methionine</keyword>
<organism evidence="8 9">
    <name type="scientific">candidate division KSB3 bacterium</name>
    <dbReference type="NCBI Taxonomy" id="2044937"/>
    <lineage>
        <taxon>Bacteria</taxon>
        <taxon>candidate division KSB3</taxon>
    </lineage>
</organism>
<proteinExistence type="predicted"/>
<keyword evidence="2" id="KW-0004">4Fe-4S</keyword>
<comment type="cofactor">
    <cofactor evidence="1">
        <name>[4Fe-4S] cluster</name>
        <dbReference type="ChEBI" id="CHEBI:49883"/>
    </cofactor>
</comment>
<protein>
    <submittedName>
        <fullName evidence="8">Radical SAM protein</fullName>
    </submittedName>
</protein>
<name>A0A2G6E266_9BACT</name>
<dbReference type="SUPFAM" id="SSF102114">
    <property type="entry name" value="Radical SAM enzymes"/>
    <property type="match status" value="1"/>
</dbReference>
<reference evidence="8 9" key="1">
    <citation type="submission" date="2017-10" db="EMBL/GenBank/DDBJ databases">
        <title>Novel microbial diversity and functional potential in the marine mammal oral microbiome.</title>
        <authorList>
            <person name="Dudek N.K."/>
            <person name="Sun C.L."/>
            <person name="Burstein D."/>
            <person name="Kantor R.S."/>
            <person name="Aliaga Goltsman D.S."/>
            <person name="Bik E.M."/>
            <person name="Thomas B.C."/>
            <person name="Banfield J.F."/>
            <person name="Relman D.A."/>
        </authorList>
    </citation>
    <scope>NUCLEOTIDE SEQUENCE [LARGE SCALE GENOMIC DNA]</scope>
    <source>
        <strain evidence="8">DOLZORAL124_49_17</strain>
    </source>
</reference>
<dbReference type="PANTHER" id="PTHR11228">
    <property type="entry name" value="RADICAL SAM DOMAIN PROTEIN"/>
    <property type="match status" value="1"/>
</dbReference>
<dbReference type="Proteomes" id="UP000229740">
    <property type="component" value="Unassembled WGS sequence"/>
</dbReference>
<dbReference type="PROSITE" id="PS51918">
    <property type="entry name" value="RADICAL_SAM"/>
    <property type="match status" value="1"/>
</dbReference>
<feature type="domain" description="Radical SAM core" evidence="7">
    <location>
        <begin position="34"/>
        <end position="238"/>
    </location>
</feature>
<evidence type="ECO:0000256" key="6">
    <source>
        <dbReference type="ARBA" id="ARBA00023014"/>
    </source>
</evidence>
<dbReference type="GO" id="GO:0046872">
    <property type="term" value="F:metal ion binding"/>
    <property type="evidence" value="ECO:0007669"/>
    <property type="project" value="UniProtKB-KW"/>
</dbReference>
<dbReference type="Pfam" id="PF13186">
    <property type="entry name" value="SPASM"/>
    <property type="match status" value="1"/>
</dbReference>
<dbReference type="SFLD" id="SFLDG01067">
    <property type="entry name" value="SPASM/twitch_domain_containing"/>
    <property type="match status" value="1"/>
</dbReference>
<dbReference type="EMBL" id="PDPS01000037">
    <property type="protein sequence ID" value="PID56203.1"/>
    <property type="molecule type" value="Genomic_DNA"/>
</dbReference>
<dbReference type="PANTHER" id="PTHR11228:SF34">
    <property type="entry name" value="TUNGSTEN-CONTAINING ALDEHYDE FERREDOXIN OXIDOREDUCTASE COFACTOR MODIFYING PROTEIN"/>
    <property type="match status" value="1"/>
</dbReference>
<evidence type="ECO:0000313" key="9">
    <source>
        <dbReference type="Proteomes" id="UP000229740"/>
    </source>
</evidence>
<dbReference type="Gene3D" id="3.20.20.70">
    <property type="entry name" value="Aldolase class I"/>
    <property type="match status" value="1"/>
</dbReference>
<dbReference type="GO" id="GO:0003824">
    <property type="term" value="F:catalytic activity"/>
    <property type="evidence" value="ECO:0007669"/>
    <property type="project" value="InterPro"/>
</dbReference>
<evidence type="ECO:0000256" key="2">
    <source>
        <dbReference type="ARBA" id="ARBA00022485"/>
    </source>
</evidence>
<keyword evidence="4" id="KW-0479">Metal-binding</keyword>